<evidence type="ECO:0008006" key="10">
    <source>
        <dbReference type="Google" id="ProtNLM"/>
    </source>
</evidence>
<dbReference type="GeneID" id="92517930"/>
<protein>
    <recommendedName>
        <fullName evidence="10">GPR1/FUN34/yaaH family</fullName>
    </recommendedName>
</protein>
<keyword evidence="9" id="KW-1185">Reference proteome</keyword>
<gene>
    <name evidence="8" type="ORF">LSCM1_08076</name>
</gene>
<feature type="transmembrane region" description="Helical" evidence="7">
    <location>
        <begin position="174"/>
        <end position="196"/>
    </location>
</feature>
<feature type="transmembrane region" description="Helical" evidence="7">
    <location>
        <begin position="266"/>
        <end position="284"/>
    </location>
</feature>
<reference evidence="8 9" key="1">
    <citation type="submission" date="2021-03" db="EMBL/GenBank/DDBJ databases">
        <title>Leishmania (Mundinia) martiniquensis Genome sequencing and assembly.</title>
        <authorList>
            <person name="Almutairi H."/>
            <person name="Gatherer D."/>
        </authorList>
    </citation>
    <scope>NUCLEOTIDE SEQUENCE [LARGE SCALE GENOMIC DNA]</scope>
    <source>
        <strain evidence="8">LSCM1</strain>
    </source>
</reference>
<evidence type="ECO:0000313" key="9">
    <source>
        <dbReference type="Proteomes" id="UP000673552"/>
    </source>
</evidence>
<evidence type="ECO:0000256" key="4">
    <source>
        <dbReference type="ARBA" id="ARBA00022989"/>
    </source>
</evidence>
<evidence type="ECO:0000256" key="5">
    <source>
        <dbReference type="ARBA" id="ARBA00023136"/>
    </source>
</evidence>
<sequence>MPEKIGVFAEGSETAAHEPTRLAATGVAADGKGTEGTRRRRRHPRKVVVYYFDSGAEDDEEAAGTSGKESGGPLMQELEELSHHTRSSSQGEVHRCSRCNPHRALKHRPVSPENPRIGSPTPISLFAFGMTTLLYNVHNAKICPLNMMTMGLVIMFGGLTQFVCGFLELINMNTLGCTISTTYGAFWMATAVLFLWPENAYVTVSGNNYTGGLFLLFFAFASALFASSFRSPFLCMALFLLVPLNFLLQSIGFFADSDAIARVAGYEGMMVGSLAVYLGMAFTLRDVYGRSLLPILFQKDMRYVEW</sequence>
<dbReference type="RefSeq" id="XP_067181523.1">
    <property type="nucleotide sequence ID" value="XM_067325418.1"/>
</dbReference>
<dbReference type="NCBIfam" id="NF038013">
    <property type="entry name" value="AceTr_1"/>
    <property type="match status" value="1"/>
</dbReference>
<dbReference type="Pfam" id="PF01184">
    <property type="entry name" value="Gpr1_Fun34_YaaH"/>
    <property type="match status" value="1"/>
</dbReference>
<feature type="transmembrane region" description="Helical" evidence="7">
    <location>
        <begin position="233"/>
        <end position="254"/>
    </location>
</feature>
<dbReference type="AlphaFoldDB" id="A0A836HK50"/>
<dbReference type="GO" id="GO:0015360">
    <property type="term" value="F:acetate:proton symporter activity"/>
    <property type="evidence" value="ECO:0007669"/>
    <property type="project" value="TreeGrafter"/>
</dbReference>
<evidence type="ECO:0000256" key="1">
    <source>
        <dbReference type="ARBA" id="ARBA00004141"/>
    </source>
</evidence>
<feature type="transmembrane region" description="Helical" evidence="7">
    <location>
        <begin position="147"/>
        <end position="167"/>
    </location>
</feature>
<dbReference type="EMBL" id="JAFEUZ010000003">
    <property type="protein sequence ID" value="KAG5487712.1"/>
    <property type="molecule type" value="Genomic_DNA"/>
</dbReference>
<name>A0A836HK50_9TRYP</name>
<keyword evidence="5 7" id="KW-0472">Membrane</keyword>
<feature type="region of interest" description="Disordered" evidence="6">
    <location>
        <begin position="1"/>
        <end position="43"/>
    </location>
</feature>
<keyword evidence="4 7" id="KW-1133">Transmembrane helix</keyword>
<dbReference type="PANTHER" id="PTHR30178">
    <property type="entry name" value="INNER MEMBRANE PROTEIN YAAH"/>
    <property type="match status" value="1"/>
</dbReference>
<dbReference type="OrthoDB" id="3648309at2759"/>
<comment type="subcellular location">
    <subcellularLocation>
        <location evidence="1">Membrane</location>
        <topology evidence="1">Multi-pass membrane protein</topology>
    </subcellularLocation>
</comment>
<keyword evidence="3 7" id="KW-0812">Transmembrane</keyword>
<dbReference type="Proteomes" id="UP000673552">
    <property type="component" value="Chromosome 3"/>
</dbReference>
<proteinExistence type="inferred from homology"/>
<dbReference type="InterPro" id="IPR000791">
    <property type="entry name" value="Gpr1/Fun34/SatP-like"/>
</dbReference>
<organism evidence="8 9">
    <name type="scientific">Leishmania martiniquensis</name>
    <dbReference type="NCBI Taxonomy" id="1580590"/>
    <lineage>
        <taxon>Eukaryota</taxon>
        <taxon>Discoba</taxon>
        <taxon>Euglenozoa</taxon>
        <taxon>Kinetoplastea</taxon>
        <taxon>Metakinetoplastina</taxon>
        <taxon>Trypanosomatida</taxon>
        <taxon>Trypanosomatidae</taxon>
        <taxon>Leishmaniinae</taxon>
        <taxon>Leishmania</taxon>
    </lineage>
</organism>
<feature type="transmembrane region" description="Helical" evidence="7">
    <location>
        <begin position="208"/>
        <end position="226"/>
    </location>
</feature>
<evidence type="ECO:0000256" key="6">
    <source>
        <dbReference type="SAM" id="MobiDB-lite"/>
    </source>
</evidence>
<dbReference type="GO" id="GO:0071422">
    <property type="term" value="P:succinate transmembrane transport"/>
    <property type="evidence" value="ECO:0007669"/>
    <property type="project" value="TreeGrafter"/>
</dbReference>
<dbReference type="PANTHER" id="PTHR30178:SF3">
    <property type="entry name" value="SUCCINATE-ACETATE_PROTON SYMPORTER SATP"/>
    <property type="match status" value="1"/>
</dbReference>
<dbReference type="InterPro" id="IPR047623">
    <property type="entry name" value="SatP"/>
</dbReference>
<evidence type="ECO:0000256" key="2">
    <source>
        <dbReference type="ARBA" id="ARBA00005587"/>
    </source>
</evidence>
<comment type="caution">
    <text evidence="8">The sequence shown here is derived from an EMBL/GenBank/DDBJ whole genome shotgun (WGS) entry which is preliminary data.</text>
</comment>
<evidence type="ECO:0000256" key="3">
    <source>
        <dbReference type="ARBA" id="ARBA00022692"/>
    </source>
</evidence>
<dbReference type="GO" id="GO:0005886">
    <property type="term" value="C:plasma membrane"/>
    <property type="evidence" value="ECO:0007669"/>
    <property type="project" value="TreeGrafter"/>
</dbReference>
<evidence type="ECO:0000313" key="8">
    <source>
        <dbReference type="EMBL" id="KAG5487712.1"/>
    </source>
</evidence>
<evidence type="ECO:0000256" key="7">
    <source>
        <dbReference type="SAM" id="Phobius"/>
    </source>
</evidence>
<dbReference type="KEGG" id="lmat:92517930"/>
<accession>A0A836HK50</accession>
<comment type="similarity">
    <text evidence="2">Belongs to the acetate uptake transporter (AceTr) (TC 2.A.96) family.</text>
</comment>